<sequence>MTDDHHSAPASPFFNRTMAESYDEKNSKLSPISDNMHFLVRLVLADLPPQARILCVGVGTGAEILSLAHAKEGWSFVGIDPSADMLEVCRRRLEQADLLDRCELVHGPVDQAPQAAEFDAVLSLLVAHFVPRADRTGFYREIHDRLKPGGYFISTEICCDLESAEFPEMLKNWERVQTLMGATPDSLQALPDMLRDTLCVLSPEETKDRLETAGFELPVPFFQAFLIRGFFAKK</sequence>
<dbReference type="SUPFAM" id="SSF53335">
    <property type="entry name" value="S-adenosyl-L-methionine-dependent methyltransferases"/>
    <property type="match status" value="1"/>
</dbReference>
<accession>A0A7S8C478</accession>
<dbReference type="EMBL" id="CP058214">
    <property type="protein sequence ID" value="QPC43038.1"/>
    <property type="molecule type" value="Genomic_DNA"/>
</dbReference>
<reference evidence="2 3" key="1">
    <citation type="submission" date="2020-06" db="EMBL/GenBank/DDBJ databases">
        <title>Genome sequence of 2 isolates from Red Sea Mangroves.</title>
        <authorList>
            <person name="Sefrji F."/>
            <person name="Michoud G."/>
            <person name="Merlino G."/>
            <person name="Daffonchio D."/>
        </authorList>
    </citation>
    <scope>NUCLEOTIDE SEQUENCE [LARGE SCALE GENOMIC DNA]</scope>
    <source>
        <strain evidence="2 3">R1DC25</strain>
    </source>
</reference>
<proteinExistence type="predicted"/>
<evidence type="ECO:0000313" key="2">
    <source>
        <dbReference type="EMBL" id="QPC43038.1"/>
    </source>
</evidence>
<organism evidence="2 3">
    <name type="scientific">Kaustia mangrovi</name>
    <dbReference type="NCBI Taxonomy" id="2593653"/>
    <lineage>
        <taxon>Bacteria</taxon>
        <taxon>Pseudomonadati</taxon>
        <taxon>Pseudomonadota</taxon>
        <taxon>Alphaproteobacteria</taxon>
        <taxon>Hyphomicrobiales</taxon>
        <taxon>Parvibaculaceae</taxon>
        <taxon>Kaustia</taxon>
    </lineage>
</organism>
<evidence type="ECO:0000313" key="3">
    <source>
        <dbReference type="Proteomes" id="UP000593594"/>
    </source>
</evidence>
<dbReference type="Gene3D" id="3.40.50.150">
    <property type="entry name" value="Vaccinia Virus protein VP39"/>
    <property type="match status" value="1"/>
</dbReference>
<dbReference type="InterPro" id="IPR050508">
    <property type="entry name" value="Methyltransf_Superfamily"/>
</dbReference>
<dbReference type="AlphaFoldDB" id="A0A7S8C478"/>
<dbReference type="InterPro" id="IPR029063">
    <property type="entry name" value="SAM-dependent_MTases_sf"/>
</dbReference>
<keyword evidence="2" id="KW-0489">Methyltransferase</keyword>
<name>A0A7S8C478_9HYPH</name>
<evidence type="ECO:0000259" key="1">
    <source>
        <dbReference type="Pfam" id="PF13649"/>
    </source>
</evidence>
<dbReference type="KEGG" id="kmn:HW532_10245"/>
<dbReference type="Pfam" id="PF13649">
    <property type="entry name" value="Methyltransf_25"/>
    <property type="match status" value="1"/>
</dbReference>
<dbReference type="RefSeq" id="WP_213164277.1">
    <property type="nucleotide sequence ID" value="NZ_CP058214.1"/>
</dbReference>
<dbReference type="Proteomes" id="UP000593594">
    <property type="component" value="Chromosome"/>
</dbReference>
<protein>
    <submittedName>
        <fullName evidence="2">Class I SAM-dependent methyltransferase</fullName>
    </submittedName>
</protein>
<keyword evidence="2" id="KW-0808">Transferase</keyword>
<dbReference type="InterPro" id="IPR041698">
    <property type="entry name" value="Methyltransf_25"/>
</dbReference>
<keyword evidence="3" id="KW-1185">Reference proteome</keyword>
<dbReference type="GO" id="GO:0032259">
    <property type="term" value="P:methylation"/>
    <property type="evidence" value="ECO:0007669"/>
    <property type="project" value="UniProtKB-KW"/>
</dbReference>
<dbReference type="CDD" id="cd02440">
    <property type="entry name" value="AdoMet_MTases"/>
    <property type="match status" value="1"/>
</dbReference>
<dbReference type="PANTHER" id="PTHR42912:SF93">
    <property type="entry name" value="N6-ADENOSINE-METHYLTRANSFERASE TMT1A"/>
    <property type="match status" value="1"/>
</dbReference>
<dbReference type="GO" id="GO:0008168">
    <property type="term" value="F:methyltransferase activity"/>
    <property type="evidence" value="ECO:0007669"/>
    <property type="project" value="UniProtKB-KW"/>
</dbReference>
<gene>
    <name evidence="2" type="ORF">HW532_10245</name>
</gene>
<feature type="domain" description="Methyltransferase" evidence="1">
    <location>
        <begin position="53"/>
        <end position="150"/>
    </location>
</feature>
<dbReference type="PANTHER" id="PTHR42912">
    <property type="entry name" value="METHYLTRANSFERASE"/>
    <property type="match status" value="1"/>
</dbReference>